<organism evidence="2 3">
    <name type="scientific">Pseudoxanthomonas wuyuanensis</name>
    <dbReference type="NCBI Taxonomy" id="1073196"/>
    <lineage>
        <taxon>Bacteria</taxon>
        <taxon>Pseudomonadati</taxon>
        <taxon>Pseudomonadota</taxon>
        <taxon>Gammaproteobacteria</taxon>
        <taxon>Lysobacterales</taxon>
        <taxon>Lysobacteraceae</taxon>
        <taxon>Pseudoxanthomonas</taxon>
    </lineage>
</organism>
<dbReference type="InterPro" id="IPR029058">
    <property type="entry name" value="AB_hydrolase_fold"/>
</dbReference>
<dbReference type="Proteomes" id="UP000219374">
    <property type="component" value="Unassembled WGS sequence"/>
</dbReference>
<accession>A0A286D950</accession>
<dbReference type="RefSeq" id="WP_097122410.1">
    <property type="nucleotide sequence ID" value="NZ_OCND01000006.1"/>
</dbReference>
<keyword evidence="3" id="KW-1185">Reference proteome</keyword>
<dbReference type="InterPro" id="IPR000073">
    <property type="entry name" value="AB_hydrolase_1"/>
</dbReference>
<evidence type="ECO:0000259" key="1">
    <source>
        <dbReference type="Pfam" id="PF12697"/>
    </source>
</evidence>
<proteinExistence type="predicted"/>
<dbReference type="AlphaFoldDB" id="A0A286D950"/>
<gene>
    <name evidence="2" type="ORF">SAMN06296416_106112</name>
</gene>
<evidence type="ECO:0000313" key="2">
    <source>
        <dbReference type="EMBL" id="SOD55147.1"/>
    </source>
</evidence>
<evidence type="ECO:0000313" key="3">
    <source>
        <dbReference type="Proteomes" id="UP000219374"/>
    </source>
</evidence>
<dbReference type="InterPro" id="IPR050228">
    <property type="entry name" value="Carboxylesterase_BioH"/>
</dbReference>
<reference evidence="2 3" key="1">
    <citation type="submission" date="2017-09" db="EMBL/GenBank/DDBJ databases">
        <authorList>
            <person name="Ehlers B."/>
            <person name="Leendertz F.H."/>
        </authorList>
    </citation>
    <scope>NUCLEOTIDE SEQUENCE [LARGE SCALE GENOMIC DNA]</scope>
    <source>
        <strain evidence="2 3">CGMCC 1.10978</strain>
    </source>
</reference>
<dbReference type="PANTHER" id="PTHR43194:SF2">
    <property type="entry name" value="PEROXISOMAL MEMBRANE PROTEIN LPX1"/>
    <property type="match status" value="1"/>
</dbReference>
<dbReference type="PANTHER" id="PTHR43194">
    <property type="entry name" value="HYDROLASE ALPHA/BETA FOLD FAMILY"/>
    <property type="match status" value="1"/>
</dbReference>
<dbReference type="SUPFAM" id="SSF53474">
    <property type="entry name" value="alpha/beta-Hydrolases"/>
    <property type="match status" value="1"/>
</dbReference>
<protein>
    <submittedName>
        <fullName evidence="2">Pimeloyl-ACP methyl ester carboxylesterase</fullName>
    </submittedName>
</protein>
<dbReference type="Gene3D" id="3.40.50.1820">
    <property type="entry name" value="alpha/beta hydrolase"/>
    <property type="match status" value="1"/>
</dbReference>
<dbReference type="EMBL" id="OCND01000006">
    <property type="protein sequence ID" value="SOD55147.1"/>
    <property type="molecule type" value="Genomic_DNA"/>
</dbReference>
<feature type="domain" description="AB hydrolase-1" evidence="1">
    <location>
        <begin position="33"/>
        <end position="279"/>
    </location>
</feature>
<name>A0A286D950_9GAMM</name>
<dbReference type="Pfam" id="PF12697">
    <property type="entry name" value="Abhydrolase_6"/>
    <property type="match status" value="1"/>
</dbReference>
<dbReference type="OrthoDB" id="9791366at2"/>
<sequence length="289" mass="31639">MAYQDLYWRSSEGLRLHARDYAAAGVGAAKLPVLCVPGLTRNSADFGELAERISAQGRRVLALDLRGRAGSEYGKRSRYRPPVYADDVLALMRQQAIPRAVFIGTSLGVLVTMTVASKRRDAVAAAVLNDAGPEVSDQALARIAAYAGKPLAPMSRAEAAAYIQRIAQAVYPRYGLADWEAMVERTFRMLPDGRWVLDYDPAIVRTINPWVLRLLRPLLWRSYRKLARGCPTLLVRGETSDILGRDLAQRMVAAAPGTRLVEVPEVGHAPSLSEPEARAAIADFLDGVE</sequence>